<dbReference type="EMBL" id="NPCC01000012">
    <property type="protein sequence ID" value="PAE88917.1"/>
    <property type="molecule type" value="Genomic_DNA"/>
</dbReference>
<evidence type="ECO:0000256" key="2">
    <source>
        <dbReference type="SAM" id="SignalP"/>
    </source>
</evidence>
<accession>A0A268NZK7</accession>
<reference evidence="3 4" key="1">
    <citation type="submission" date="2017-07" db="EMBL/GenBank/DDBJ databases">
        <title>Isolation and whole genome analysis of endospore-forming bacteria from heroin.</title>
        <authorList>
            <person name="Kalinowski J."/>
            <person name="Ahrens B."/>
            <person name="Al-Dilaimi A."/>
            <person name="Winkler A."/>
            <person name="Wibberg D."/>
            <person name="Schleenbecker U."/>
            <person name="Ruckert C."/>
            <person name="Wolfel R."/>
            <person name="Grass G."/>
        </authorList>
    </citation>
    <scope>NUCLEOTIDE SEQUENCE [LARGE SCALE GENOMIC DNA]</scope>
    <source>
        <strain evidence="3 4">7539</strain>
    </source>
</reference>
<feature type="signal peptide" evidence="2">
    <location>
        <begin position="1"/>
        <end position="30"/>
    </location>
</feature>
<evidence type="ECO:0000256" key="1">
    <source>
        <dbReference type="SAM" id="MobiDB-lite"/>
    </source>
</evidence>
<feature type="region of interest" description="Disordered" evidence="1">
    <location>
        <begin position="32"/>
        <end position="58"/>
    </location>
</feature>
<feature type="chain" id="PRO_5038488672" evidence="2">
    <location>
        <begin position="31"/>
        <end position="408"/>
    </location>
</feature>
<evidence type="ECO:0000313" key="4">
    <source>
        <dbReference type="Proteomes" id="UP000216207"/>
    </source>
</evidence>
<proteinExistence type="predicted"/>
<organism evidence="3 4">
    <name type="scientific">Shouchella clausii</name>
    <name type="common">Alkalihalobacillus clausii</name>
    <dbReference type="NCBI Taxonomy" id="79880"/>
    <lineage>
        <taxon>Bacteria</taxon>
        <taxon>Bacillati</taxon>
        <taxon>Bacillota</taxon>
        <taxon>Bacilli</taxon>
        <taxon>Bacillales</taxon>
        <taxon>Bacillaceae</taxon>
        <taxon>Shouchella</taxon>
    </lineage>
</organism>
<keyword evidence="2" id="KW-0732">Signal</keyword>
<dbReference type="RefSeq" id="WP_095326609.1">
    <property type="nucleotide sequence ID" value="NZ_NPCC01000012.1"/>
</dbReference>
<dbReference type="AlphaFoldDB" id="A0A268NZK7"/>
<evidence type="ECO:0000313" key="3">
    <source>
        <dbReference type="EMBL" id="PAE88917.1"/>
    </source>
</evidence>
<sequence>MRIHPFLRRSLRTLSGFGLFAAILLSGCQAPEASPAPNKDDVSQGNDASEEQQPEEQALTVVNGDKTDILSARAATAPFDKTYLVPEGFEVVETANMLTFVSDQDPSFQVSVSTEPLPSDKDWTLRHDYTTLALRSNESEPVEIDTHWFPELGFDYYLTVDDSHGIVHRLVRFDEKRDHMYVAALSLPADLREQDSEAYEEAVSLFHAILVSANHESDKGEHSIDEDLATVPLAQKLSGKPSAEADTPEESPVAEVPFFYDGEAHSVLAHTFVLFDTLEIQLPEGYQMRRLGDQSYSFWNEQNQLFAPISIIIGLAHPDVPADMHINALRSARTEIKWPLTDALDWYDYAFADANSEDEFSSITLIKELADGRILDLSVHTSEQAIDSLVLEQLLACLATATEKQTVK</sequence>
<gene>
    <name evidence="3" type="ORF">CHH72_11120</name>
</gene>
<comment type="caution">
    <text evidence="3">The sequence shown here is derived from an EMBL/GenBank/DDBJ whole genome shotgun (WGS) entry which is preliminary data.</text>
</comment>
<dbReference type="Proteomes" id="UP000216207">
    <property type="component" value="Unassembled WGS sequence"/>
</dbReference>
<protein>
    <submittedName>
        <fullName evidence="3">Uncharacterized protein</fullName>
    </submittedName>
</protein>
<name>A0A268NZK7_SHOCL</name>
<dbReference type="PROSITE" id="PS51257">
    <property type="entry name" value="PROKAR_LIPOPROTEIN"/>
    <property type="match status" value="1"/>
</dbReference>